<gene>
    <name evidence="1" type="ORF">THAOC_21601</name>
</gene>
<organism evidence="1 2">
    <name type="scientific">Thalassiosira oceanica</name>
    <name type="common">Marine diatom</name>
    <dbReference type="NCBI Taxonomy" id="159749"/>
    <lineage>
        <taxon>Eukaryota</taxon>
        <taxon>Sar</taxon>
        <taxon>Stramenopiles</taxon>
        <taxon>Ochrophyta</taxon>
        <taxon>Bacillariophyta</taxon>
        <taxon>Coscinodiscophyceae</taxon>
        <taxon>Thalassiosirophycidae</taxon>
        <taxon>Thalassiosirales</taxon>
        <taxon>Thalassiosiraceae</taxon>
        <taxon>Thalassiosira</taxon>
    </lineage>
</organism>
<name>K0RZ28_THAOC</name>
<accession>K0RZ28</accession>
<evidence type="ECO:0000313" key="2">
    <source>
        <dbReference type="Proteomes" id="UP000266841"/>
    </source>
</evidence>
<keyword evidence="2" id="KW-1185">Reference proteome</keyword>
<reference evidence="1 2" key="1">
    <citation type="journal article" date="2012" name="Genome Biol.">
        <title>Genome and low-iron response of an oceanic diatom adapted to chronic iron limitation.</title>
        <authorList>
            <person name="Lommer M."/>
            <person name="Specht M."/>
            <person name="Roy A.S."/>
            <person name="Kraemer L."/>
            <person name="Andreson R."/>
            <person name="Gutowska M.A."/>
            <person name="Wolf J."/>
            <person name="Bergner S.V."/>
            <person name="Schilhabel M.B."/>
            <person name="Klostermeier U.C."/>
            <person name="Beiko R.G."/>
            <person name="Rosenstiel P."/>
            <person name="Hippler M."/>
            <person name="Laroche J."/>
        </authorList>
    </citation>
    <scope>NUCLEOTIDE SEQUENCE [LARGE SCALE GENOMIC DNA]</scope>
    <source>
        <strain evidence="1 2">CCMP1005</strain>
    </source>
</reference>
<dbReference type="Proteomes" id="UP000266841">
    <property type="component" value="Unassembled WGS sequence"/>
</dbReference>
<evidence type="ECO:0000313" key="1">
    <source>
        <dbReference type="EMBL" id="EJK58290.1"/>
    </source>
</evidence>
<dbReference type="EMBL" id="AGNL01025669">
    <property type="protein sequence ID" value="EJK58290.1"/>
    <property type="molecule type" value="Genomic_DNA"/>
</dbReference>
<proteinExistence type="predicted"/>
<feature type="non-terminal residue" evidence="1">
    <location>
        <position position="1"/>
    </location>
</feature>
<comment type="caution">
    <text evidence="1">The sequence shown here is derived from an EMBL/GenBank/DDBJ whole genome shotgun (WGS) entry which is preliminary data.</text>
</comment>
<protein>
    <submittedName>
        <fullName evidence="1">Uncharacterized protein</fullName>
    </submittedName>
</protein>
<sequence length="154" mass="16802">ADTRKRIGRGEGTCAAAVRRRELDEAAPSPADVSIEGVRFAKISQLSRGPIHQIEIGAFDIPTGGKGASRQGYLLLYGYARITLVTPADRWCFTIGLSNPASTRVLFIATKGEEIVRTHEPPVGYSFVVEGKDCTVTIANLKEDQTALVFYDRF</sequence>
<dbReference type="AlphaFoldDB" id="K0RZ28"/>